<comment type="similarity">
    <text evidence="1">Belongs to the 'GDSL' lipolytic enzyme family.</text>
</comment>
<dbReference type="SUPFAM" id="SSF52266">
    <property type="entry name" value="SGNH hydrolase"/>
    <property type="match status" value="1"/>
</dbReference>
<keyword evidence="2" id="KW-0378">Hydrolase</keyword>
<evidence type="ECO:0000256" key="2">
    <source>
        <dbReference type="ARBA" id="ARBA00022801"/>
    </source>
</evidence>
<dbReference type="InterPro" id="IPR036514">
    <property type="entry name" value="SGNH_hydro_sf"/>
</dbReference>
<dbReference type="Proteomes" id="UP001596052">
    <property type="component" value="Unassembled WGS sequence"/>
</dbReference>
<evidence type="ECO:0000256" key="3">
    <source>
        <dbReference type="SAM" id="SignalP"/>
    </source>
</evidence>
<evidence type="ECO:0000313" key="6">
    <source>
        <dbReference type="Proteomes" id="UP001596052"/>
    </source>
</evidence>
<feature type="signal peptide" evidence="3">
    <location>
        <begin position="1"/>
        <end position="20"/>
    </location>
</feature>
<reference evidence="6" key="1">
    <citation type="journal article" date="2019" name="Int. J. Syst. Evol. Microbiol.">
        <title>The Global Catalogue of Microorganisms (GCM) 10K type strain sequencing project: providing services to taxonomists for standard genome sequencing and annotation.</title>
        <authorList>
            <consortium name="The Broad Institute Genomics Platform"/>
            <consortium name="The Broad Institute Genome Sequencing Center for Infectious Disease"/>
            <person name="Wu L."/>
            <person name="Ma J."/>
        </authorList>
    </citation>
    <scope>NUCLEOTIDE SEQUENCE [LARGE SCALE GENOMIC DNA]</scope>
    <source>
        <strain evidence="6">CGMCC 4.1469</strain>
    </source>
</reference>
<dbReference type="Gene3D" id="3.40.50.1110">
    <property type="entry name" value="SGNH hydrolase"/>
    <property type="match status" value="1"/>
</dbReference>
<evidence type="ECO:0000256" key="1">
    <source>
        <dbReference type="ARBA" id="ARBA00008668"/>
    </source>
</evidence>
<organism evidence="5 6">
    <name type="scientific">Prosthecobacter fluviatilis</name>
    <dbReference type="NCBI Taxonomy" id="445931"/>
    <lineage>
        <taxon>Bacteria</taxon>
        <taxon>Pseudomonadati</taxon>
        <taxon>Verrucomicrobiota</taxon>
        <taxon>Verrucomicrobiia</taxon>
        <taxon>Verrucomicrobiales</taxon>
        <taxon>Verrucomicrobiaceae</taxon>
        <taxon>Prosthecobacter</taxon>
    </lineage>
</organism>
<dbReference type="Pfam" id="PF13472">
    <property type="entry name" value="Lipase_GDSL_2"/>
    <property type="match status" value="1"/>
</dbReference>
<proteinExistence type="inferred from homology"/>
<dbReference type="EMBL" id="JBHSMQ010000006">
    <property type="protein sequence ID" value="MFC5456708.1"/>
    <property type="molecule type" value="Genomic_DNA"/>
</dbReference>
<gene>
    <name evidence="5" type="ORF">ACFQDI_17715</name>
</gene>
<dbReference type="CDD" id="cd01821">
    <property type="entry name" value="Rhamnogalacturan_acetylesterase_like"/>
    <property type="match status" value="1"/>
</dbReference>
<evidence type="ECO:0000259" key="4">
    <source>
        <dbReference type="Pfam" id="PF13472"/>
    </source>
</evidence>
<dbReference type="PANTHER" id="PTHR43695">
    <property type="entry name" value="PUTATIVE (AFU_ORTHOLOGUE AFUA_2G17250)-RELATED"/>
    <property type="match status" value="1"/>
</dbReference>
<feature type="chain" id="PRO_5046163994" evidence="3">
    <location>
        <begin position="21"/>
        <end position="230"/>
    </location>
</feature>
<name>A0ABW0KTB6_9BACT</name>
<keyword evidence="3" id="KW-0732">Signal</keyword>
<protein>
    <submittedName>
        <fullName evidence="5">Rhamnogalacturonan acetylesterase</fullName>
    </submittedName>
</protein>
<comment type="caution">
    <text evidence="5">The sequence shown here is derived from an EMBL/GenBank/DDBJ whole genome shotgun (WGS) entry which is preliminary data.</text>
</comment>
<keyword evidence="6" id="KW-1185">Reference proteome</keyword>
<dbReference type="InterPro" id="IPR013830">
    <property type="entry name" value="SGNH_hydro"/>
</dbReference>
<dbReference type="InterPro" id="IPR037459">
    <property type="entry name" value="RhgT-like"/>
</dbReference>
<feature type="domain" description="SGNH hydrolase-type esterase" evidence="4">
    <location>
        <begin position="36"/>
        <end position="208"/>
    </location>
</feature>
<sequence>MIRRSLLLLALGLHISTTHADEARTRIALAGDSTVTDKAGWGAAFAKLLGPSAECLNFAAGGQSSKSFRDTGNWKKVIDSKPAYILIQFGHNDMPGKGPKRETDPSTTYPQNLTRFIEEARAIGAKPILVTSLARRTFDNGKIRGELKPWADAATKVATEQHAPLIDLFARSVELHKRLGVAGSDTFNPPGKDAKTTDRTHLNAHGAEVIATIIAEEIRKVAPDLAKLLK</sequence>
<dbReference type="RefSeq" id="WP_377169215.1">
    <property type="nucleotide sequence ID" value="NZ_JBHSMQ010000006.1"/>
</dbReference>
<dbReference type="PANTHER" id="PTHR43695:SF1">
    <property type="entry name" value="RHAMNOGALACTURONAN ACETYLESTERASE"/>
    <property type="match status" value="1"/>
</dbReference>
<evidence type="ECO:0000313" key="5">
    <source>
        <dbReference type="EMBL" id="MFC5456708.1"/>
    </source>
</evidence>
<accession>A0ABW0KTB6</accession>